<gene>
    <name evidence="2" type="ORF">OLUC0939_LOCUS4328</name>
</gene>
<feature type="transmembrane region" description="Helical" evidence="1">
    <location>
        <begin position="875"/>
        <end position="893"/>
    </location>
</feature>
<name>A0A7R9XSN8_9CHLO</name>
<evidence type="ECO:0000256" key="1">
    <source>
        <dbReference type="SAM" id="Phobius"/>
    </source>
</evidence>
<feature type="transmembrane region" description="Helical" evidence="1">
    <location>
        <begin position="841"/>
        <end position="863"/>
    </location>
</feature>
<dbReference type="PANTHER" id="PTHR35313">
    <property type="entry name" value="NO EXINE FORMATION 1"/>
    <property type="match status" value="1"/>
</dbReference>
<feature type="transmembrane region" description="Helical" evidence="1">
    <location>
        <begin position="675"/>
        <end position="694"/>
    </location>
</feature>
<feature type="transmembrane region" description="Helical" evidence="1">
    <location>
        <begin position="423"/>
        <end position="443"/>
    </location>
</feature>
<feature type="transmembrane region" description="Helical" evidence="1">
    <location>
        <begin position="812"/>
        <end position="835"/>
    </location>
</feature>
<feature type="transmembrane region" description="Helical" evidence="1">
    <location>
        <begin position="744"/>
        <end position="765"/>
    </location>
</feature>
<keyword evidence="1" id="KW-0472">Membrane</keyword>
<dbReference type="PANTHER" id="PTHR35313:SF1">
    <property type="entry name" value="NO EXINE FORMATION 1"/>
    <property type="match status" value="1"/>
</dbReference>
<reference evidence="2" key="1">
    <citation type="submission" date="2021-01" db="EMBL/GenBank/DDBJ databases">
        <authorList>
            <person name="Corre E."/>
            <person name="Pelletier E."/>
            <person name="Niang G."/>
            <person name="Scheremetjew M."/>
            <person name="Finn R."/>
            <person name="Kale V."/>
            <person name="Holt S."/>
            <person name="Cochrane G."/>
            <person name="Meng A."/>
            <person name="Brown T."/>
            <person name="Cohen L."/>
        </authorList>
    </citation>
    <scope>NUCLEOTIDE SEQUENCE</scope>
    <source>
        <strain evidence="2">Clade-A-BCC118000</strain>
    </source>
</reference>
<feature type="transmembrane region" description="Helical" evidence="1">
    <location>
        <begin position="288"/>
        <end position="310"/>
    </location>
</feature>
<protein>
    <submittedName>
        <fullName evidence="2">Uncharacterized protein</fullName>
    </submittedName>
</protein>
<feature type="transmembrane region" description="Helical" evidence="1">
    <location>
        <begin position="12"/>
        <end position="31"/>
    </location>
</feature>
<accession>A0A7R9XSN8</accession>
<feature type="transmembrane region" description="Helical" evidence="1">
    <location>
        <begin position="390"/>
        <end position="411"/>
    </location>
</feature>
<organism evidence="2">
    <name type="scientific">Ostreococcus sp. 'lucimarinus'</name>
    <dbReference type="NCBI Taxonomy" id="242159"/>
    <lineage>
        <taxon>Eukaryota</taxon>
        <taxon>Viridiplantae</taxon>
        <taxon>Chlorophyta</taxon>
        <taxon>Mamiellophyceae</taxon>
        <taxon>Mamiellales</taxon>
        <taxon>Bathycoccaceae</taxon>
        <taxon>Ostreococcus</taxon>
    </lineage>
</organism>
<feature type="transmembrane region" description="Helical" evidence="1">
    <location>
        <begin position="37"/>
        <end position="60"/>
    </location>
</feature>
<feature type="transmembrane region" description="Helical" evidence="1">
    <location>
        <begin position="181"/>
        <end position="200"/>
    </location>
</feature>
<sequence length="991" mass="106526">MDAMGNGEGALGAIWTTATAALGTLLTRGSWRTSATVGTSCALLAVNGVNLFLFCSWCTLQFRWIHESHAGAAATCERLIFALCPPTTTTILTWAFASASAGAERAAFYGSVVSLITHRMFLFPCASACAAVTKTNGPPSDKRSALTESDAEYATVATLGLPVALYLWTNLDTLFKSLDHVFACGALVTVPVLYLIAAGTEKSLWWRARGVDVASKRMETAVLLFALTGFAVSVEGGIIFSEFAEYIEIMAPLNYIMVTVSVHSALAVFAACYANAVGDGVPTGAVKATLALSTSTAICALGAPLWMIPIPIAGSSSFVKYYYEDREPKDYGVFAASCVGCFSWFLSKNFWSLDVRVGAFDVKQLCVAILLLAVAALALPAVLNTKSARAPTVGVLVVCYVSALATIEQILSQATHDDDSLIYPPYLVIVTSISGFLASRGLVISGRISREFGWLMQSVCGAKLSMLFVRGLKEMFSVLVVVLAITAPHAMSRRMTQLSPGASVGYCVALVFSLVFARFAMFDVIFELSGHRPTDATLFGGLLLITGASLASVVTRQSYGDDMFSKRLMMLLSFCGVFLITFRPPMPWKGEVGMWYDAEHVPDSEEDEARMYGVRENAHHGWPSWLLMLAALTAIFAVSSPRQQTKSTSTIRIALSAVCGGSVGLYMALEFFVQQVALTALLFVACALVGVFLSFTYSPSPKSSRWLPYVYLSFVSVLGLAYVTQMGGSDETVDDHQARMEGKFGVVGVFAGTSLQIAFALKLRIKTSLESVQHRRRQGGTSPFLPATGRSRPEYFRGVASRNEHRELKAKAIAWMPIIGNIATLTSFLACVVLSDELADGSAFSVFVLAPILLLLHQDSVIFPILEDSQRYAPPLAMIVGKMCWDAVAAILAGPNRVHVLAATASKLPWMTLNALSLLLASVNSINLVHYLATSVRTDGMTLILTAPLAVVAPFLSKIPSVRALAFTSLIAVVTQHTLQRRAKIVGLKYL</sequence>
<feature type="transmembrane region" description="Helical" evidence="1">
    <location>
        <begin position="504"/>
        <end position="526"/>
    </location>
</feature>
<feature type="transmembrane region" description="Helical" evidence="1">
    <location>
        <begin position="706"/>
        <end position="724"/>
    </location>
</feature>
<evidence type="ECO:0000313" key="2">
    <source>
        <dbReference type="EMBL" id="CAD8223604.1"/>
    </source>
</evidence>
<keyword evidence="1" id="KW-1133">Transmembrane helix</keyword>
<feature type="transmembrane region" description="Helical" evidence="1">
    <location>
        <begin position="913"/>
        <end position="933"/>
    </location>
</feature>
<feature type="transmembrane region" description="Helical" evidence="1">
    <location>
        <begin position="622"/>
        <end position="639"/>
    </location>
</feature>
<feature type="transmembrane region" description="Helical" evidence="1">
    <location>
        <begin position="253"/>
        <end position="276"/>
    </location>
</feature>
<feature type="transmembrane region" description="Helical" evidence="1">
    <location>
        <begin position="362"/>
        <end position="383"/>
    </location>
</feature>
<feature type="transmembrane region" description="Helical" evidence="1">
    <location>
        <begin position="568"/>
        <end position="586"/>
    </location>
</feature>
<dbReference type="EMBL" id="HBDX01005030">
    <property type="protein sequence ID" value="CAD8223604.1"/>
    <property type="molecule type" value="Transcribed_RNA"/>
</dbReference>
<feature type="transmembrane region" description="Helical" evidence="1">
    <location>
        <begin position="220"/>
        <end position="241"/>
    </location>
</feature>
<proteinExistence type="predicted"/>
<keyword evidence="1" id="KW-0812">Transmembrane</keyword>
<feature type="transmembrane region" description="Helical" evidence="1">
    <location>
        <begin position="651"/>
        <end position="669"/>
    </location>
</feature>
<feature type="transmembrane region" description="Helical" evidence="1">
    <location>
        <begin position="538"/>
        <end position="556"/>
    </location>
</feature>
<dbReference type="AlphaFoldDB" id="A0A7R9XSN8"/>